<proteinExistence type="predicted"/>
<organism evidence="1 2">
    <name type="scientific">Kribbella sancticallisti</name>
    <dbReference type="NCBI Taxonomy" id="460087"/>
    <lineage>
        <taxon>Bacteria</taxon>
        <taxon>Bacillati</taxon>
        <taxon>Actinomycetota</taxon>
        <taxon>Actinomycetes</taxon>
        <taxon>Propionibacteriales</taxon>
        <taxon>Kribbellaceae</taxon>
        <taxon>Kribbella</taxon>
    </lineage>
</organism>
<evidence type="ECO:0000313" key="1">
    <source>
        <dbReference type="EMBL" id="GAA1597575.1"/>
    </source>
</evidence>
<keyword evidence="2" id="KW-1185">Reference proteome</keyword>
<gene>
    <name evidence="1" type="ORF">GCM10009789_59350</name>
</gene>
<evidence type="ECO:0000313" key="2">
    <source>
        <dbReference type="Proteomes" id="UP001500393"/>
    </source>
</evidence>
<dbReference type="Proteomes" id="UP001500393">
    <property type="component" value="Unassembled WGS sequence"/>
</dbReference>
<dbReference type="EMBL" id="BAAAOS010000048">
    <property type="protein sequence ID" value="GAA1597575.1"/>
    <property type="molecule type" value="Genomic_DNA"/>
</dbReference>
<name>A0ABN2E5Y7_9ACTN</name>
<protein>
    <submittedName>
        <fullName evidence="1">Uncharacterized protein</fullName>
    </submittedName>
</protein>
<sequence>MTSPAMNEQRQEPVRIDVGFDFECLTACEAFGGGWAFTKHWQGLGDLLGHRPGWHFDIVNDGEAMWSIGAFGASRMKITLNQDGSYHCHDHDEDSDADFGELAEVEAWLVPREERKRIPA</sequence>
<reference evidence="1 2" key="1">
    <citation type="journal article" date="2019" name="Int. J. Syst. Evol. Microbiol.">
        <title>The Global Catalogue of Microorganisms (GCM) 10K type strain sequencing project: providing services to taxonomists for standard genome sequencing and annotation.</title>
        <authorList>
            <consortium name="The Broad Institute Genomics Platform"/>
            <consortium name="The Broad Institute Genome Sequencing Center for Infectious Disease"/>
            <person name="Wu L."/>
            <person name="Ma J."/>
        </authorList>
    </citation>
    <scope>NUCLEOTIDE SEQUENCE [LARGE SCALE GENOMIC DNA]</scope>
    <source>
        <strain evidence="1 2">JCM 14969</strain>
    </source>
</reference>
<comment type="caution">
    <text evidence="1">The sequence shown here is derived from an EMBL/GenBank/DDBJ whole genome shotgun (WGS) entry which is preliminary data.</text>
</comment>
<accession>A0ABN2E5Y7</accession>